<evidence type="ECO:0000256" key="4">
    <source>
        <dbReference type="ARBA" id="ARBA00049534"/>
    </source>
</evidence>
<dbReference type="Proteomes" id="UP001065174">
    <property type="component" value="Chromosome"/>
</dbReference>
<evidence type="ECO:0000313" key="6">
    <source>
        <dbReference type="Proteomes" id="UP001065174"/>
    </source>
</evidence>
<comment type="catalytic activity">
    <reaction evidence="4">
        <text>L-glutamine + H2O = L-glutamate + NH4(+)</text>
        <dbReference type="Rhea" id="RHEA:15889"/>
        <dbReference type="ChEBI" id="CHEBI:15377"/>
        <dbReference type="ChEBI" id="CHEBI:28938"/>
        <dbReference type="ChEBI" id="CHEBI:29985"/>
        <dbReference type="ChEBI" id="CHEBI:58359"/>
        <dbReference type="EC" id="3.5.1.2"/>
    </reaction>
</comment>
<dbReference type="SUPFAM" id="SSF56601">
    <property type="entry name" value="beta-lactamase/transpeptidase-like"/>
    <property type="match status" value="1"/>
</dbReference>
<dbReference type="PANTHER" id="PTHR12544">
    <property type="entry name" value="GLUTAMINASE"/>
    <property type="match status" value="1"/>
</dbReference>
<dbReference type="GO" id="GO:0004359">
    <property type="term" value="F:glutaminase activity"/>
    <property type="evidence" value="ECO:0007669"/>
    <property type="project" value="UniProtKB-EC"/>
</dbReference>
<comment type="similarity">
    <text evidence="1">Belongs to the glutaminase family.</text>
</comment>
<dbReference type="PANTHER" id="PTHR12544:SF48">
    <property type="entry name" value="GLUTAMINASE 1"/>
    <property type="match status" value="1"/>
</dbReference>
<proteinExistence type="inferred from homology"/>
<dbReference type="EC" id="3.5.1.2" evidence="2"/>
<reference evidence="5" key="1">
    <citation type="submission" date="2022-09" db="EMBL/GenBank/DDBJ databases">
        <title>Comparative genomics and taxonomic characterization of three novel marine species of genus Reichenbachiella exhibiting antioxidant and polysaccharide degradation activities.</title>
        <authorList>
            <person name="Muhammad N."/>
            <person name="Lee Y.-J."/>
            <person name="Ko J."/>
            <person name="Kim S.-G."/>
        </authorList>
    </citation>
    <scope>NUCLEOTIDE SEQUENCE</scope>
    <source>
        <strain evidence="5">BKB1-1</strain>
    </source>
</reference>
<dbReference type="Pfam" id="PF04960">
    <property type="entry name" value="Glutaminase"/>
    <property type="match status" value="1"/>
</dbReference>
<evidence type="ECO:0000256" key="3">
    <source>
        <dbReference type="ARBA" id="ARBA00022801"/>
    </source>
</evidence>
<protein>
    <recommendedName>
        <fullName evidence="2">glutaminase</fullName>
        <ecNumber evidence="2">3.5.1.2</ecNumber>
    </recommendedName>
</protein>
<organism evidence="5 6">
    <name type="scientific">Reichenbachiella agarivorans</name>
    <dbReference type="NCBI Taxonomy" id="2979464"/>
    <lineage>
        <taxon>Bacteria</taxon>
        <taxon>Pseudomonadati</taxon>
        <taxon>Bacteroidota</taxon>
        <taxon>Cytophagia</taxon>
        <taxon>Cytophagales</taxon>
        <taxon>Reichenbachiellaceae</taxon>
        <taxon>Reichenbachiella</taxon>
    </lineage>
</organism>
<keyword evidence="6" id="KW-1185">Reference proteome</keyword>
<name>A0ABY6CTL2_9BACT</name>
<accession>A0ABY6CTL2</accession>
<dbReference type="EMBL" id="CP106679">
    <property type="protein sequence ID" value="UXP33857.1"/>
    <property type="molecule type" value="Genomic_DNA"/>
</dbReference>
<sequence length="72" mass="7415">MTTADLYEESGLWLYYVGLPGKSGVGGGVIAVAPGKFGIAAFSPRLDKAGNSVRAVKAITPVAQELGVSLYK</sequence>
<evidence type="ECO:0000256" key="2">
    <source>
        <dbReference type="ARBA" id="ARBA00012918"/>
    </source>
</evidence>
<evidence type="ECO:0000256" key="1">
    <source>
        <dbReference type="ARBA" id="ARBA00011076"/>
    </source>
</evidence>
<dbReference type="InterPro" id="IPR012338">
    <property type="entry name" value="Beta-lactam/transpept-like"/>
</dbReference>
<evidence type="ECO:0000313" key="5">
    <source>
        <dbReference type="EMBL" id="UXP33857.1"/>
    </source>
</evidence>
<dbReference type="InterPro" id="IPR015868">
    <property type="entry name" value="Glutaminase"/>
</dbReference>
<keyword evidence="3 5" id="KW-0378">Hydrolase</keyword>
<gene>
    <name evidence="5" type="ORF">N6H18_07850</name>
</gene>
<dbReference type="Gene3D" id="3.40.710.10">
    <property type="entry name" value="DD-peptidase/beta-lactamase superfamily"/>
    <property type="match status" value="1"/>
</dbReference>